<dbReference type="HOGENOM" id="CLU_000604_1_22_12"/>
<dbReference type="InterPro" id="IPR050095">
    <property type="entry name" value="ECF_ABC_transporter_ATP-bd"/>
</dbReference>
<dbReference type="InterPro" id="IPR003439">
    <property type="entry name" value="ABC_transporter-like_ATP-bd"/>
</dbReference>
<dbReference type="STRING" id="906968.Trebr_1199"/>
<evidence type="ECO:0000313" key="6">
    <source>
        <dbReference type="EMBL" id="AEE16627.1"/>
    </source>
</evidence>
<dbReference type="PROSITE" id="PS50893">
    <property type="entry name" value="ABC_TRANSPORTER_2"/>
    <property type="match status" value="1"/>
</dbReference>
<keyword evidence="7" id="KW-1185">Reference proteome</keyword>
<evidence type="ECO:0000256" key="3">
    <source>
        <dbReference type="ARBA" id="ARBA00022741"/>
    </source>
</evidence>
<dbReference type="Gene3D" id="3.40.50.300">
    <property type="entry name" value="P-loop containing nucleotide triphosphate hydrolases"/>
    <property type="match status" value="1"/>
</dbReference>
<feature type="domain" description="ABC transporter" evidence="5">
    <location>
        <begin position="16"/>
        <end position="245"/>
    </location>
</feature>
<dbReference type="RefSeq" id="WP_013758334.1">
    <property type="nucleotide sequence ID" value="NC_015500.1"/>
</dbReference>
<dbReference type="GO" id="GO:0016887">
    <property type="term" value="F:ATP hydrolysis activity"/>
    <property type="evidence" value="ECO:0007669"/>
    <property type="project" value="InterPro"/>
</dbReference>
<organism evidence="6 7">
    <name type="scientific">Treponema brennaborense (strain DSM 12168 / CIP 105900 / DD5/3)</name>
    <dbReference type="NCBI Taxonomy" id="906968"/>
    <lineage>
        <taxon>Bacteria</taxon>
        <taxon>Pseudomonadati</taxon>
        <taxon>Spirochaetota</taxon>
        <taxon>Spirochaetia</taxon>
        <taxon>Spirochaetales</taxon>
        <taxon>Treponemataceae</taxon>
        <taxon>Treponema</taxon>
    </lineage>
</organism>
<evidence type="ECO:0000313" key="7">
    <source>
        <dbReference type="Proteomes" id="UP000006546"/>
    </source>
</evidence>
<dbReference type="SMART" id="SM00382">
    <property type="entry name" value="AAA"/>
    <property type="match status" value="1"/>
</dbReference>
<dbReference type="KEGG" id="tbe:Trebr_1199"/>
<protein>
    <submittedName>
        <fullName evidence="6">Polyamine-transporting ATPase</fullName>
        <ecNumber evidence="6">3.6.3.31</ecNumber>
    </submittedName>
</protein>
<dbReference type="EMBL" id="CP002696">
    <property type="protein sequence ID" value="AEE16627.1"/>
    <property type="molecule type" value="Genomic_DNA"/>
</dbReference>
<dbReference type="PANTHER" id="PTHR43553">
    <property type="entry name" value="HEAVY METAL TRANSPORTER"/>
    <property type="match status" value="1"/>
</dbReference>
<sequence length="258" mass="27967">MTRMATHDTDCGQPVIALDNITKRFRMQKSELAPDGTYTALDGVSFCVRQGECAVIGGANGSGKSLLMSIIAGLTEPTAGVVRVSQRVGLVFQDADTQILGETPREDVAFGPANLKLPKELIARRVQDALAAVELTEKADFPARTLSGGEKRRLAAAGILAVDAPVFIFDEPYANLDYAGVKQVNALITALKRDGKTVLILTHELEKCLALAERFLVLHRGTLVFDGTPEEGLAQPLESWSIRNPLHSYARLQDLLWN</sequence>
<accession>F4LLG3</accession>
<dbReference type="GO" id="GO:0042626">
    <property type="term" value="F:ATPase-coupled transmembrane transporter activity"/>
    <property type="evidence" value="ECO:0007669"/>
    <property type="project" value="TreeGrafter"/>
</dbReference>
<proteinExistence type="inferred from homology"/>
<dbReference type="Proteomes" id="UP000006546">
    <property type="component" value="Chromosome"/>
</dbReference>
<keyword evidence="6" id="KW-0378">Hydrolase</keyword>
<keyword evidence="4" id="KW-0067">ATP-binding</keyword>
<dbReference type="eggNOG" id="COG1122">
    <property type="taxonomic scope" value="Bacteria"/>
</dbReference>
<reference evidence="7" key="1">
    <citation type="submission" date="2011-04" db="EMBL/GenBank/DDBJ databases">
        <title>The complete genome of Treponema brennaborense DSM 12168.</title>
        <authorList>
            <person name="Lucas S."/>
            <person name="Han J."/>
            <person name="Lapidus A."/>
            <person name="Bruce D."/>
            <person name="Goodwin L."/>
            <person name="Pitluck S."/>
            <person name="Peters L."/>
            <person name="Kyrpides N."/>
            <person name="Mavromatis K."/>
            <person name="Ivanova N."/>
            <person name="Mikhailova N."/>
            <person name="Pagani I."/>
            <person name="Teshima H."/>
            <person name="Detter J.C."/>
            <person name="Tapia R."/>
            <person name="Han C."/>
            <person name="Land M."/>
            <person name="Hauser L."/>
            <person name="Markowitz V."/>
            <person name="Cheng J.-F."/>
            <person name="Hugenholtz P."/>
            <person name="Woyke T."/>
            <person name="Wu D."/>
            <person name="Gronow S."/>
            <person name="Wellnitz S."/>
            <person name="Brambilla E."/>
            <person name="Klenk H.-P."/>
            <person name="Eisen J.A."/>
        </authorList>
    </citation>
    <scope>NUCLEOTIDE SEQUENCE [LARGE SCALE GENOMIC DNA]</scope>
    <source>
        <strain evidence="7">DSM 12168 / CIP 105900 / DD5/3</strain>
    </source>
</reference>
<dbReference type="InterPro" id="IPR003593">
    <property type="entry name" value="AAA+_ATPase"/>
</dbReference>
<name>F4LLG3_TREBD</name>
<dbReference type="InterPro" id="IPR027417">
    <property type="entry name" value="P-loop_NTPase"/>
</dbReference>
<dbReference type="SUPFAM" id="SSF52540">
    <property type="entry name" value="P-loop containing nucleoside triphosphate hydrolases"/>
    <property type="match status" value="1"/>
</dbReference>
<dbReference type="AlphaFoldDB" id="F4LLG3"/>
<dbReference type="InterPro" id="IPR015856">
    <property type="entry name" value="ABC_transpr_CbiO/EcfA_su"/>
</dbReference>
<dbReference type="PANTHER" id="PTHR43553:SF24">
    <property type="entry name" value="ENERGY-COUPLING FACTOR TRANSPORTER ATP-BINDING PROTEIN ECFA1"/>
    <property type="match status" value="1"/>
</dbReference>
<evidence type="ECO:0000256" key="2">
    <source>
        <dbReference type="ARBA" id="ARBA00022448"/>
    </source>
</evidence>
<evidence type="ECO:0000256" key="1">
    <source>
        <dbReference type="ARBA" id="ARBA00005417"/>
    </source>
</evidence>
<keyword evidence="3" id="KW-0547">Nucleotide-binding</keyword>
<dbReference type="Pfam" id="PF00005">
    <property type="entry name" value="ABC_tran"/>
    <property type="match status" value="1"/>
</dbReference>
<evidence type="ECO:0000256" key="4">
    <source>
        <dbReference type="ARBA" id="ARBA00022840"/>
    </source>
</evidence>
<dbReference type="GO" id="GO:0043190">
    <property type="term" value="C:ATP-binding cassette (ABC) transporter complex"/>
    <property type="evidence" value="ECO:0007669"/>
    <property type="project" value="TreeGrafter"/>
</dbReference>
<evidence type="ECO:0000259" key="5">
    <source>
        <dbReference type="PROSITE" id="PS50893"/>
    </source>
</evidence>
<gene>
    <name evidence="6" type="ordered locus">Trebr_1199</name>
</gene>
<dbReference type="EC" id="3.6.3.31" evidence="6"/>
<dbReference type="CDD" id="cd03225">
    <property type="entry name" value="ABC_cobalt_CbiO_domain1"/>
    <property type="match status" value="1"/>
</dbReference>
<comment type="similarity">
    <text evidence="1">Belongs to the ABC transporter superfamily.</text>
</comment>
<keyword evidence="2" id="KW-0813">Transport</keyword>
<dbReference type="GO" id="GO:0005524">
    <property type="term" value="F:ATP binding"/>
    <property type="evidence" value="ECO:0007669"/>
    <property type="project" value="UniProtKB-KW"/>
</dbReference>